<dbReference type="InterPro" id="IPR013384">
    <property type="entry name" value="Flagell_FlgL"/>
</dbReference>
<dbReference type="RefSeq" id="WP_043631139.1">
    <property type="nucleotide sequence ID" value="NZ_CP109905.1"/>
</dbReference>
<keyword evidence="6" id="KW-0282">Flagellum</keyword>
<dbReference type="GO" id="GO:0005576">
    <property type="term" value="C:extracellular region"/>
    <property type="evidence" value="ECO:0007669"/>
    <property type="project" value="UniProtKB-SubCell"/>
</dbReference>
<evidence type="ECO:0000256" key="3">
    <source>
        <dbReference type="ARBA" id="ARBA00005709"/>
    </source>
</evidence>
<evidence type="ECO:0000259" key="5">
    <source>
        <dbReference type="Pfam" id="PF00669"/>
    </source>
</evidence>
<feature type="domain" description="Flagellin N-terminal" evidence="5">
    <location>
        <begin position="3"/>
        <end position="141"/>
    </location>
</feature>
<accession>A0A1W0D5W2</accession>
<dbReference type="InterPro" id="IPR001029">
    <property type="entry name" value="Flagellin_N"/>
</dbReference>
<dbReference type="PANTHER" id="PTHR42792:SF1">
    <property type="entry name" value="FLAGELLAR HOOK-ASSOCIATED PROTEIN 3"/>
    <property type="match status" value="1"/>
</dbReference>
<dbReference type="GO" id="GO:0005198">
    <property type="term" value="F:structural molecule activity"/>
    <property type="evidence" value="ECO:0007669"/>
    <property type="project" value="InterPro"/>
</dbReference>
<organism evidence="6 7">
    <name type="scientific">Chromobacterium haemolyticum</name>
    <dbReference type="NCBI Taxonomy" id="394935"/>
    <lineage>
        <taxon>Bacteria</taxon>
        <taxon>Pseudomonadati</taxon>
        <taxon>Pseudomonadota</taxon>
        <taxon>Betaproteobacteria</taxon>
        <taxon>Neisseriales</taxon>
        <taxon>Chromobacteriaceae</taxon>
        <taxon>Chromobacterium</taxon>
    </lineage>
</organism>
<evidence type="ECO:0000256" key="4">
    <source>
        <dbReference type="ARBA" id="ARBA00023143"/>
    </source>
</evidence>
<proteinExistence type="inferred from homology"/>
<dbReference type="GO" id="GO:0071973">
    <property type="term" value="P:bacterial-type flagellum-dependent cell motility"/>
    <property type="evidence" value="ECO:0007669"/>
    <property type="project" value="InterPro"/>
</dbReference>
<dbReference type="EMBL" id="MUKV01000005">
    <property type="protein sequence ID" value="OQS42384.1"/>
    <property type="molecule type" value="Genomic_DNA"/>
</dbReference>
<comment type="subcellular location">
    <subcellularLocation>
        <location evidence="1">Bacterial flagellum</location>
    </subcellularLocation>
    <subcellularLocation>
        <location evidence="2">Secreted</location>
    </subcellularLocation>
</comment>
<reference evidence="6 7" key="1">
    <citation type="submission" date="2017-02" db="EMBL/GenBank/DDBJ databases">
        <title>Chromobacterium haemolyticum H5244.</title>
        <authorList>
            <person name="Gulvik C.A."/>
        </authorList>
    </citation>
    <scope>NUCLEOTIDE SEQUENCE [LARGE SCALE GENOMIC DNA]</scope>
    <source>
        <strain evidence="6 7">H5244</strain>
    </source>
</reference>
<keyword evidence="6" id="KW-0969">Cilium</keyword>
<evidence type="ECO:0000256" key="1">
    <source>
        <dbReference type="ARBA" id="ARBA00004365"/>
    </source>
</evidence>
<dbReference type="InterPro" id="IPR001492">
    <property type="entry name" value="Flagellin"/>
</dbReference>
<dbReference type="PANTHER" id="PTHR42792">
    <property type="entry name" value="FLAGELLIN"/>
    <property type="match status" value="1"/>
</dbReference>
<protein>
    <submittedName>
        <fullName evidence="6">Flagellar hook-associated protein 3</fullName>
    </submittedName>
</protein>
<keyword evidence="4" id="KW-0975">Bacterial flagellum</keyword>
<keyword evidence="6" id="KW-0966">Cell projection</keyword>
<dbReference type="GO" id="GO:0009424">
    <property type="term" value="C:bacterial-type flagellum hook"/>
    <property type="evidence" value="ECO:0007669"/>
    <property type="project" value="InterPro"/>
</dbReference>
<dbReference type="Gene3D" id="1.20.1330.10">
    <property type="entry name" value="f41 fragment of flagellin, N-terminal domain"/>
    <property type="match status" value="1"/>
</dbReference>
<dbReference type="AlphaFoldDB" id="A0A1W0D5W2"/>
<comment type="caution">
    <text evidence="6">The sequence shown here is derived from an EMBL/GenBank/DDBJ whole genome shotgun (WGS) entry which is preliminary data.</text>
</comment>
<sequence length="307" mass="32681">MRISSNTIYQSGLNNMQSLQASIYKLTMQIDNQQRVVTPADDPVAAARILLLSQSQGQNSQYITNTQAVSSWLSLSETAIKSSSDLMASMKSLAISAGSGALSPTELQAIQKQLQEGITELTTYANSTDGRGNYLFSGNKTDTVPYVVSLSAVPPATYQGDTGQRSVQISASQQMTISDPGSTVFGTPSGSPTAAFDALLQLNTLLGQNPKPANFGTQLNSAINAIDSAQQQFSLSLASIGARGQQNDNMQNVGGSLKLQYASSIGDLQDLDMPQAISDFTLAQTSLKYSQLTYNKVTQLSLFNYIS</sequence>
<dbReference type="Proteomes" id="UP000192721">
    <property type="component" value="Unassembled WGS sequence"/>
</dbReference>
<name>A0A1W0D5W2_9NEIS</name>
<evidence type="ECO:0000313" key="7">
    <source>
        <dbReference type="Proteomes" id="UP000192721"/>
    </source>
</evidence>
<evidence type="ECO:0000313" key="6">
    <source>
        <dbReference type="EMBL" id="OQS42384.1"/>
    </source>
</evidence>
<comment type="similarity">
    <text evidence="3">Belongs to the bacterial flagellin family.</text>
</comment>
<dbReference type="Pfam" id="PF00669">
    <property type="entry name" value="Flagellin_N"/>
    <property type="match status" value="1"/>
</dbReference>
<dbReference type="NCBIfam" id="TIGR02550">
    <property type="entry name" value="flagell_flgL"/>
    <property type="match status" value="1"/>
</dbReference>
<dbReference type="SUPFAM" id="SSF64518">
    <property type="entry name" value="Phase 1 flagellin"/>
    <property type="match status" value="1"/>
</dbReference>
<evidence type="ECO:0000256" key="2">
    <source>
        <dbReference type="ARBA" id="ARBA00004613"/>
    </source>
</evidence>
<gene>
    <name evidence="6" type="ORF">B0T45_06250</name>
</gene>